<sequence>MKSVHVWSRLGSHLYSWCIYICESSLLESSNVLSGV</sequence>
<protein>
    <submittedName>
        <fullName evidence="1">Uncharacterized protein</fullName>
    </submittedName>
</protein>
<organism evidence="1">
    <name type="scientific">Aquarana catesbeiana</name>
    <name type="common">American bullfrog</name>
    <name type="synonym">Rana catesbeiana</name>
    <dbReference type="NCBI Taxonomy" id="8400"/>
    <lineage>
        <taxon>Eukaryota</taxon>
        <taxon>Metazoa</taxon>
        <taxon>Chordata</taxon>
        <taxon>Craniata</taxon>
        <taxon>Vertebrata</taxon>
        <taxon>Euteleostomi</taxon>
        <taxon>Amphibia</taxon>
        <taxon>Batrachia</taxon>
        <taxon>Anura</taxon>
        <taxon>Neobatrachia</taxon>
        <taxon>Ranoidea</taxon>
        <taxon>Ranidae</taxon>
        <taxon>Aquarana</taxon>
    </lineage>
</organism>
<dbReference type="AlphaFoldDB" id="A0A2G9R8Q7"/>
<accession>A0A2G9R8Q7</accession>
<gene>
    <name evidence="1" type="ORF">AB205_0175310</name>
</gene>
<dbReference type="EMBL" id="KV957154">
    <property type="protein sequence ID" value="PIO24250.1"/>
    <property type="molecule type" value="Genomic_DNA"/>
</dbReference>
<name>A0A2G9R8Q7_AQUCT</name>
<proteinExistence type="predicted"/>
<evidence type="ECO:0000313" key="1">
    <source>
        <dbReference type="EMBL" id="PIO24250.1"/>
    </source>
</evidence>
<reference evidence="1" key="1">
    <citation type="submission" date="2017-08" db="EMBL/GenBank/DDBJ databases">
        <title>Assembly of the North American Bullfrog Genome.</title>
        <authorList>
            <person name="Warren R.L."/>
            <person name="Vandervalk B.P."/>
            <person name="Kucuk E."/>
            <person name="Birol I."/>
            <person name="Helbing C."/>
            <person name="Pandoh P."/>
            <person name="Behsaz B."/>
            <person name="Mohamadi H."/>
            <person name="Chu J."/>
            <person name="Jackman S."/>
            <person name="Hammond S.A."/>
            <person name="Veldhoen N."/>
            <person name="Kirk H."/>
            <person name="Zhao Y."/>
            <person name="Coope R."/>
            <person name="Pleasance S."/>
            <person name="Moore R."/>
            <person name="Holt R."/>
        </authorList>
    </citation>
    <scope>NUCLEOTIDE SEQUENCE</scope>
    <source>
        <strain evidence="1">Bruno</strain>
        <tissue evidence="1">Liver</tissue>
    </source>
</reference>